<sequence length="323" mass="35647">MESGPPDPPIHGHSWEERLPFYDRIVNTERASALLLVAMYQRLDGVAGTEVEVNKLPGWEDLGDERLLTLTAHLERAGMAVSGLAASGMSWCLSPAGVLRAENLLEQRNRPVIRYDTALNGLITAATDKFPKHRLKVQDFLSSEHAQILDDVLTLDEIFSAIDYLETEQFVTVERDASRPTAITLTPRGRKCGWNTKVDVQGFLAGQHPVGIQNSWSVEVYGGANQIGPGNVQTNNFGLNAEQVMKLVREVKGLVPSMDVPDPVRERITEDVEALEREAEREEPQPARMRRLLEALRENLDPAKTTSFGAAAAAAQSVISLMM</sequence>
<evidence type="ECO:0000313" key="1">
    <source>
        <dbReference type="EMBL" id="GGK28253.1"/>
    </source>
</evidence>
<gene>
    <name evidence="1" type="ORF">GCM10011583_70290</name>
</gene>
<comment type="caution">
    <text evidence="1">The sequence shown here is derived from an EMBL/GenBank/DDBJ whole genome shotgun (WGS) entry which is preliminary data.</text>
</comment>
<dbReference type="EMBL" id="BMMV01000036">
    <property type="protein sequence ID" value="GGK28253.1"/>
    <property type="molecule type" value="Genomic_DNA"/>
</dbReference>
<accession>A0ABQ2EVU7</accession>
<evidence type="ECO:0000313" key="2">
    <source>
        <dbReference type="Proteomes" id="UP000660265"/>
    </source>
</evidence>
<dbReference type="Proteomes" id="UP000660265">
    <property type="component" value="Unassembled WGS sequence"/>
</dbReference>
<protein>
    <submittedName>
        <fullName evidence="1">Uncharacterized protein</fullName>
    </submittedName>
</protein>
<reference evidence="2" key="1">
    <citation type="journal article" date="2019" name="Int. J. Syst. Evol. Microbiol.">
        <title>The Global Catalogue of Microorganisms (GCM) 10K type strain sequencing project: providing services to taxonomists for standard genome sequencing and annotation.</title>
        <authorList>
            <consortium name="The Broad Institute Genomics Platform"/>
            <consortium name="The Broad Institute Genome Sequencing Center for Infectious Disease"/>
            <person name="Wu L."/>
            <person name="Ma J."/>
        </authorList>
    </citation>
    <scope>NUCLEOTIDE SEQUENCE [LARGE SCALE GENOMIC DNA]</scope>
    <source>
        <strain evidence="2">CGMCC 4.7275</strain>
    </source>
</reference>
<keyword evidence="2" id="KW-1185">Reference proteome</keyword>
<organism evidence="1 2">
    <name type="scientific">Streptomyces camponoticapitis</name>
    <dbReference type="NCBI Taxonomy" id="1616125"/>
    <lineage>
        <taxon>Bacteria</taxon>
        <taxon>Bacillati</taxon>
        <taxon>Actinomycetota</taxon>
        <taxon>Actinomycetes</taxon>
        <taxon>Kitasatosporales</taxon>
        <taxon>Streptomycetaceae</taxon>
        <taxon>Streptomyces</taxon>
    </lineage>
</organism>
<proteinExistence type="predicted"/>
<name>A0ABQ2EVU7_9ACTN</name>